<dbReference type="Pfam" id="PF25924">
    <property type="entry name" value="MJECL33"/>
    <property type="match status" value="1"/>
</dbReference>
<dbReference type="RefSeq" id="WP_033693703.1">
    <property type="nucleotide sequence ID" value="NZ_CP009595.1"/>
</dbReference>
<evidence type="ECO:0000313" key="2">
    <source>
        <dbReference type="Proteomes" id="UP000075591"/>
    </source>
</evidence>
<comment type="caution">
    <text evidence="1">The sequence shown here is derived from an EMBL/GenBank/DDBJ whole genome shotgun (WGS) entry which is preliminary data.</text>
</comment>
<evidence type="ECO:0000313" key="1">
    <source>
        <dbReference type="EMBL" id="KXX95508.1"/>
    </source>
</evidence>
<dbReference type="AlphaFoldDB" id="A0A150B2H6"/>
<organism evidence="1 2">
    <name type="scientific">Bacillus cereus</name>
    <dbReference type="NCBI Taxonomy" id="1396"/>
    <lineage>
        <taxon>Bacteria</taxon>
        <taxon>Bacillati</taxon>
        <taxon>Bacillota</taxon>
        <taxon>Bacilli</taxon>
        <taxon>Bacillales</taxon>
        <taxon>Bacillaceae</taxon>
        <taxon>Bacillus</taxon>
        <taxon>Bacillus cereus group</taxon>
    </lineage>
</organism>
<dbReference type="EMBL" id="LOMT01000101">
    <property type="protein sequence ID" value="KXX95508.1"/>
    <property type="molecule type" value="Genomic_DNA"/>
</dbReference>
<protein>
    <submittedName>
        <fullName evidence="1">Uncharacterized protein</fullName>
    </submittedName>
</protein>
<reference evidence="1 2" key="1">
    <citation type="submission" date="2015-12" db="EMBL/GenBank/DDBJ databases">
        <title>Bacillus cereus Group isolate.</title>
        <authorList>
            <person name="Kovac J."/>
        </authorList>
    </citation>
    <scope>NUCLEOTIDE SEQUENCE [LARGE SCALE GENOMIC DNA]</scope>
    <source>
        <strain evidence="1 2">FSL W8-0275</strain>
    </source>
</reference>
<gene>
    <name evidence="1" type="ORF">AT274_04245</name>
</gene>
<dbReference type="PATRIC" id="fig|1396.448.peg.3213"/>
<proteinExistence type="predicted"/>
<accession>A0A150B2H6</accession>
<dbReference type="Proteomes" id="UP000075591">
    <property type="component" value="Unassembled WGS sequence"/>
</dbReference>
<name>A0A150B2H6_BACCE</name>
<dbReference type="InterPro" id="IPR058966">
    <property type="entry name" value="MJECL33-like"/>
</dbReference>
<sequence>MEILNNKQWNSREKVIDFLEDYSSNLKEQINSQKTKHTLLKSYIFETFDESMYEFKNIDRTATSIQNLFNSKEHEIHQIDEKMFYMLNANGTIGFFEQINDRFCILYSLDNADSSNKFVRNTIRNSSILDSLWISGKMFDELLIRQSKDHNPNRFTKIKFEFDSFFENLKYMQGNDIKVTDNDLDYDERKVSSVSLVEEVGDIVQKIEGVRQYFSSFHSIGSLRFPSSLGKGGHDFYQNGKVTNRSDSFKDHRFQIKKLIKSYQGITEFLEEKTWVDFEYFKAPNKQYSYNFEGSPVTIIFKKPLKEAVYQNFIKYTFPKGKDPFRIFGEVIQINENRHHIYGIDLHLWQKVMLDLSKEQFTVFLPKGTCGNTIHRIVTNIQRYLDPELSVYIGNTNYEEIIHTFVGKEE</sequence>